<feature type="transmembrane region" description="Helical" evidence="1">
    <location>
        <begin position="310"/>
        <end position="335"/>
    </location>
</feature>
<reference evidence="3" key="1">
    <citation type="submission" date="2016-10" db="EMBL/GenBank/DDBJ databases">
        <authorList>
            <person name="Varghese N."/>
            <person name="Submissions S."/>
        </authorList>
    </citation>
    <scope>NUCLEOTIDE SEQUENCE [LARGE SCALE GENOMIC DNA]</scope>
    <source>
        <strain evidence="3">CGMCC 4.6856</strain>
    </source>
</reference>
<keyword evidence="1" id="KW-1133">Transmembrane helix</keyword>
<dbReference type="EMBL" id="FOFA01000013">
    <property type="protein sequence ID" value="SER32122.1"/>
    <property type="molecule type" value="Genomic_DNA"/>
</dbReference>
<feature type="transmembrane region" description="Helical" evidence="1">
    <location>
        <begin position="148"/>
        <end position="168"/>
    </location>
</feature>
<proteinExistence type="predicted"/>
<keyword evidence="1" id="KW-0472">Membrane</keyword>
<feature type="transmembrane region" description="Helical" evidence="1">
    <location>
        <begin position="98"/>
        <end position="116"/>
    </location>
</feature>
<dbReference type="RefSeq" id="WP_091186557.1">
    <property type="nucleotide sequence ID" value="NZ_FOFA01000013.1"/>
</dbReference>
<gene>
    <name evidence="2" type="ORF">SAMN05421756_11315</name>
</gene>
<feature type="transmembrane region" description="Helical" evidence="1">
    <location>
        <begin position="188"/>
        <end position="210"/>
    </location>
</feature>
<sequence length="390" mass="40288">MPTRTPLPQPPSALVPRPTAPPRPLLLVAALLGLVAAAVGAWLAVHPASALSRDPEVFVLRALLGPRATAAVVGALGLAGAAGALSALRAPRRRSRRLLVLALVEVAGFGVALQSVTTISLAGYLLAAALPLGVVVLLALVVRRYRRLRWPVLVGVLAVLLAVARSWTSATAALGRLGQALAAGFAAAAPRIGTTVLVVAVTAAWVLVVLRLLRGSEGVRTAGGWVLRHRVALTLVAAAGPLPYGLLRLTWLTPHPLLAPGGLSGEMRLWGLLLGGAALLGSVLTLGLVLPWGERFPRWFPRLVGRRVPVAAAAVPGGLVAGLLSAAAVPMLRMALLPAADEVGDGLTRLERLELALVFPFWVWGPALALAVWGYAQHRSVQGAPAPARG</sequence>
<name>A0A1H9N871_9ACTN</name>
<feature type="transmembrane region" description="Helical" evidence="1">
    <location>
        <begin position="122"/>
        <end position="141"/>
    </location>
</feature>
<keyword evidence="1" id="KW-0812">Transmembrane</keyword>
<dbReference type="Proteomes" id="UP000198504">
    <property type="component" value="Unassembled WGS sequence"/>
</dbReference>
<evidence type="ECO:0000313" key="2">
    <source>
        <dbReference type="EMBL" id="SER32122.1"/>
    </source>
</evidence>
<evidence type="ECO:0000313" key="3">
    <source>
        <dbReference type="Proteomes" id="UP000198504"/>
    </source>
</evidence>
<dbReference type="AlphaFoldDB" id="A0A1H9N871"/>
<feature type="transmembrane region" description="Helical" evidence="1">
    <location>
        <begin position="68"/>
        <end position="86"/>
    </location>
</feature>
<keyword evidence="3" id="KW-1185">Reference proteome</keyword>
<dbReference type="STRING" id="1036181.SAMN05421756_11315"/>
<evidence type="ECO:0000256" key="1">
    <source>
        <dbReference type="SAM" id="Phobius"/>
    </source>
</evidence>
<feature type="transmembrane region" description="Helical" evidence="1">
    <location>
        <begin position="231"/>
        <end position="249"/>
    </location>
</feature>
<feature type="transmembrane region" description="Helical" evidence="1">
    <location>
        <begin position="269"/>
        <end position="290"/>
    </location>
</feature>
<organism evidence="2 3">
    <name type="scientific">Microlunatus flavus</name>
    <dbReference type="NCBI Taxonomy" id="1036181"/>
    <lineage>
        <taxon>Bacteria</taxon>
        <taxon>Bacillati</taxon>
        <taxon>Actinomycetota</taxon>
        <taxon>Actinomycetes</taxon>
        <taxon>Propionibacteriales</taxon>
        <taxon>Propionibacteriaceae</taxon>
        <taxon>Microlunatus</taxon>
    </lineage>
</organism>
<protein>
    <submittedName>
        <fullName evidence="2">Uncharacterized protein</fullName>
    </submittedName>
</protein>
<accession>A0A1H9N871</accession>
<feature type="transmembrane region" description="Helical" evidence="1">
    <location>
        <begin position="355"/>
        <end position="376"/>
    </location>
</feature>
<dbReference type="OrthoDB" id="2717873at2"/>